<organism evidence="2 3">
    <name type="scientific">Pararge aegeria aegeria</name>
    <dbReference type="NCBI Taxonomy" id="348720"/>
    <lineage>
        <taxon>Eukaryota</taxon>
        <taxon>Metazoa</taxon>
        <taxon>Ecdysozoa</taxon>
        <taxon>Arthropoda</taxon>
        <taxon>Hexapoda</taxon>
        <taxon>Insecta</taxon>
        <taxon>Pterygota</taxon>
        <taxon>Neoptera</taxon>
        <taxon>Endopterygota</taxon>
        <taxon>Lepidoptera</taxon>
        <taxon>Glossata</taxon>
        <taxon>Ditrysia</taxon>
        <taxon>Papilionoidea</taxon>
        <taxon>Nymphalidae</taxon>
        <taxon>Satyrinae</taxon>
        <taxon>Satyrini</taxon>
        <taxon>Parargina</taxon>
        <taxon>Pararge</taxon>
    </lineage>
</organism>
<evidence type="ECO:0000313" key="2">
    <source>
        <dbReference type="EMBL" id="CAH2269357.1"/>
    </source>
</evidence>
<gene>
    <name evidence="2" type="primary">jg14064</name>
    <name evidence="2" type="ORF">PAEG_LOCUS27578</name>
</gene>
<keyword evidence="3" id="KW-1185">Reference proteome</keyword>
<dbReference type="AlphaFoldDB" id="A0A8S4SPE9"/>
<accession>A0A8S4SPE9</accession>
<reference evidence="2" key="1">
    <citation type="submission" date="2022-03" db="EMBL/GenBank/DDBJ databases">
        <authorList>
            <person name="Lindestad O."/>
        </authorList>
    </citation>
    <scope>NUCLEOTIDE SEQUENCE</scope>
</reference>
<name>A0A8S4SPE9_9NEOP</name>
<keyword evidence="1" id="KW-1133">Transmembrane helix</keyword>
<evidence type="ECO:0000256" key="1">
    <source>
        <dbReference type="SAM" id="Phobius"/>
    </source>
</evidence>
<keyword evidence="1" id="KW-0812">Transmembrane</keyword>
<feature type="transmembrane region" description="Helical" evidence="1">
    <location>
        <begin position="41"/>
        <end position="66"/>
    </location>
</feature>
<dbReference type="Proteomes" id="UP000838756">
    <property type="component" value="Unassembled WGS sequence"/>
</dbReference>
<dbReference type="EMBL" id="CAKXAJ010026511">
    <property type="protein sequence ID" value="CAH2269357.1"/>
    <property type="molecule type" value="Genomic_DNA"/>
</dbReference>
<keyword evidence="1" id="KW-0472">Membrane</keyword>
<evidence type="ECO:0000313" key="3">
    <source>
        <dbReference type="Proteomes" id="UP000838756"/>
    </source>
</evidence>
<proteinExistence type="predicted"/>
<sequence>MAVVIEVAMAEPVGVEVLVGIAAGVALGVAVGVGVGEAVGVGLGVGVGMAMGLPVYVGELVIKLVLKRGYHSKHRVGLVFSLFKYRSRGLGFDTSGVQSSGVNTGYALGMH</sequence>
<feature type="transmembrane region" description="Helical" evidence="1">
    <location>
        <begin position="12"/>
        <end position="35"/>
    </location>
</feature>
<protein>
    <submittedName>
        <fullName evidence="2">Jg14064 protein</fullName>
    </submittedName>
</protein>
<comment type="caution">
    <text evidence="2">The sequence shown here is derived from an EMBL/GenBank/DDBJ whole genome shotgun (WGS) entry which is preliminary data.</text>
</comment>